<proteinExistence type="predicted"/>
<evidence type="ECO:0000313" key="3">
    <source>
        <dbReference type="EMBL" id="TVO38818.1"/>
    </source>
</evidence>
<dbReference type="SMART" id="SM00091">
    <property type="entry name" value="PAS"/>
    <property type="match status" value="1"/>
</dbReference>
<dbReference type="RefSeq" id="WP_144387513.1">
    <property type="nucleotide sequence ID" value="NZ_CANNCB010000010.1"/>
</dbReference>
<accession>A0A557PDT3</accession>
<comment type="caution">
    <text evidence="3">The sequence shown here is derived from an EMBL/GenBank/DDBJ whole genome shotgun (WGS) entry which is preliminary data.</text>
</comment>
<dbReference type="Pfam" id="PF13426">
    <property type="entry name" value="PAS_9"/>
    <property type="match status" value="1"/>
</dbReference>
<dbReference type="InterPro" id="IPR052155">
    <property type="entry name" value="Biofilm_reg_signaling"/>
</dbReference>
<dbReference type="InterPro" id="IPR013656">
    <property type="entry name" value="PAS_4"/>
</dbReference>
<feature type="domain" description="GGDEF" evidence="2">
    <location>
        <begin position="432"/>
        <end position="568"/>
    </location>
</feature>
<dbReference type="NCBIfam" id="TIGR00254">
    <property type="entry name" value="GGDEF"/>
    <property type="match status" value="1"/>
</dbReference>
<dbReference type="Gene3D" id="3.30.450.20">
    <property type="entry name" value="PAS domain"/>
    <property type="match status" value="1"/>
</dbReference>
<evidence type="ECO:0000259" key="2">
    <source>
        <dbReference type="PROSITE" id="PS50887"/>
    </source>
</evidence>
<dbReference type="OrthoDB" id="9812260at2"/>
<evidence type="ECO:0000256" key="1">
    <source>
        <dbReference type="SAM" id="Phobius"/>
    </source>
</evidence>
<keyword evidence="1" id="KW-1133">Transmembrane helix</keyword>
<organism evidence="3 4">
    <name type="scientific">Vibrio algivorus</name>
    <dbReference type="NCBI Taxonomy" id="1667024"/>
    <lineage>
        <taxon>Bacteria</taxon>
        <taxon>Pseudomonadati</taxon>
        <taxon>Pseudomonadota</taxon>
        <taxon>Gammaproteobacteria</taxon>
        <taxon>Vibrionales</taxon>
        <taxon>Vibrionaceae</taxon>
        <taxon>Vibrio</taxon>
    </lineage>
</organism>
<feature type="transmembrane region" description="Helical" evidence="1">
    <location>
        <begin position="12"/>
        <end position="29"/>
    </location>
</feature>
<dbReference type="Proteomes" id="UP000319828">
    <property type="component" value="Unassembled WGS sequence"/>
</dbReference>
<dbReference type="NCBIfam" id="TIGR00229">
    <property type="entry name" value="sensory_box"/>
    <property type="match status" value="1"/>
</dbReference>
<dbReference type="PANTHER" id="PTHR44757:SF2">
    <property type="entry name" value="BIOFILM ARCHITECTURE MAINTENANCE PROTEIN MBAA"/>
    <property type="match status" value="1"/>
</dbReference>
<dbReference type="PANTHER" id="PTHR44757">
    <property type="entry name" value="DIGUANYLATE CYCLASE DGCP"/>
    <property type="match status" value="1"/>
</dbReference>
<dbReference type="InterPro" id="IPR035965">
    <property type="entry name" value="PAS-like_dom_sf"/>
</dbReference>
<dbReference type="InterPro" id="IPR029787">
    <property type="entry name" value="Nucleotide_cyclase"/>
</dbReference>
<name>A0A557PDT3_9VIBR</name>
<protein>
    <submittedName>
        <fullName evidence="3">Diguanylate cyclase</fullName>
    </submittedName>
</protein>
<dbReference type="Pfam" id="PF00990">
    <property type="entry name" value="GGDEF"/>
    <property type="match status" value="1"/>
</dbReference>
<dbReference type="SUPFAM" id="SSF55785">
    <property type="entry name" value="PYP-like sensor domain (PAS domain)"/>
    <property type="match status" value="1"/>
</dbReference>
<evidence type="ECO:0000313" key="4">
    <source>
        <dbReference type="Proteomes" id="UP000319828"/>
    </source>
</evidence>
<dbReference type="Gene3D" id="3.30.70.270">
    <property type="match status" value="1"/>
</dbReference>
<dbReference type="CDD" id="cd00130">
    <property type="entry name" value="PAS"/>
    <property type="match status" value="1"/>
</dbReference>
<dbReference type="InterPro" id="IPR000160">
    <property type="entry name" value="GGDEF_dom"/>
</dbReference>
<dbReference type="Pfam" id="PF08448">
    <property type="entry name" value="PAS_4"/>
    <property type="match status" value="1"/>
</dbReference>
<reference evidence="3 4" key="1">
    <citation type="submission" date="2019-07" db="EMBL/GenBank/DDBJ databases">
        <title>The draft genome sequence of Vibrio algivorus M1486.</title>
        <authorList>
            <person name="Meng X."/>
        </authorList>
    </citation>
    <scope>NUCLEOTIDE SEQUENCE [LARGE SCALE GENOMIC DNA]</scope>
    <source>
        <strain evidence="3 4">M1486</strain>
    </source>
</reference>
<gene>
    <name evidence="3" type="ORF">FOF44_03760</name>
</gene>
<dbReference type="SUPFAM" id="SSF55073">
    <property type="entry name" value="Nucleotide cyclase"/>
    <property type="match status" value="1"/>
</dbReference>
<keyword evidence="1" id="KW-0812">Transmembrane</keyword>
<dbReference type="CDD" id="cd01949">
    <property type="entry name" value="GGDEF"/>
    <property type="match status" value="1"/>
</dbReference>
<keyword evidence="1" id="KW-0472">Membrane</keyword>
<dbReference type="AlphaFoldDB" id="A0A557PDT3"/>
<dbReference type="PROSITE" id="PS50887">
    <property type="entry name" value="GGDEF"/>
    <property type="match status" value="1"/>
</dbReference>
<dbReference type="InterPro" id="IPR043128">
    <property type="entry name" value="Rev_trsase/Diguanyl_cyclase"/>
</dbReference>
<dbReference type="InterPro" id="IPR000014">
    <property type="entry name" value="PAS"/>
</dbReference>
<dbReference type="EMBL" id="VMKJ01000004">
    <property type="protein sequence ID" value="TVO38818.1"/>
    <property type="molecule type" value="Genomic_DNA"/>
</dbReference>
<dbReference type="SMART" id="SM00267">
    <property type="entry name" value="GGDEF"/>
    <property type="match status" value="1"/>
</dbReference>
<sequence length="582" mass="65533">MEWFSLLERSFALDALLILLFLVVLYYVHHTRRVELVFSIKDAPTAIFLVEAHTGVVVDANRKAMQQLSIRQVGLRFLLPARISSQQLLSILDAARINPHQDWEISDTNKPSIHFTQHSAHYRGRKTLVVHATKSQYVERDSNLPLILEALNCLSEHIFIKSVDGEMLFTNRAYDRFWLNRKNEGVAAEDINITNGAGSYPRWTTDPNGDSCLLETHLIPIISEDDSVKAVIGISHDVSDWYYTQQSYSDEMDKRRVMELDLARSETLLQSILRASPDPIAVFNQNRIHEACNQAYADSLGIAKTEDIIGHSLDEVLPSQIAKRFAATDAKVLEEKQTLHFIDKVTNIDGEPTWYDVLKSPYTEPFTENTGCLLIARDITEHFLVKQKLAKANEELQELSHFDQRLKIPNTRYFYSQLQAVWQLQLRQKSPLTVMICYVNINHCEQAHDREQTSPELLVVIAKTLKEVIQRGADLLAVGDFEGEFLLLLPETQAPACLLLADKIHQTIAQLNIEHGTSSVSECFSVNVGVASGIPRKDLSALSIVEAARQALDAAKLSGKNQTQLKTLHSSLQASSGDQTSL</sequence>